<organism evidence="1 2">
    <name type="scientific">Thermospira aquatica</name>
    <dbReference type="NCBI Taxonomy" id="2828656"/>
    <lineage>
        <taxon>Bacteria</taxon>
        <taxon>Pseudomonadati</taxon>
        <taxon>Spirochaetota</taxon>
        <taxon>Spirochaetia</taxon>
        <taxon>Brevinematales</taxon>
        <taxon>Thermospiraceae</taxon>
        <taxon>Thermospira</taxon>
    </lineage>
</organism>
<protein>
    <recommendedName>
        <fullName evidence="3">Thioredoxin family protein</fullName>
    </recommendedName>
</protein>
<reference evidence="1" key="2">
    <citation type="submission" date="2022-06" db="EMBL/GenBank/DDBJ databases">
        <title>Thermospira aquatica gen. nov., sp. nov.</title>
        <authorList>
            <person name="Ben Ali Gam Z."/>
            <person name="Labat M."/>
        </authorList>
    </citation>
    <scope>NUCLEOTIDE SEQUENCE</scope>
    <source>
        <strain evidence="1">F1F22</strain>
    </source>
</reference>
<dbReference type="AlphaFoldDB" id="A0AAX3BEL9"/>
<evidence type="ECO:0000313" key="1">
    <source>
        <dbReference type="EMBL" id="URA10699.1"/>
    </source>
</evidence>
<dbReference type="Proteomes" id="UP001056539">
    <property type="component" value="Chromosome"/>
</dbReference>
<proteinExistence type="predicted"/>
<evidence type="ECO:0000313" key="2">
    <source>
        <dbReference type="Proteomes" id="UP001056539"/>
    </source>
</evidence>
<dbReference type="EMBL" id="CP073355">
    <property type="protein sequence ID" value="URA10699.1"/>
    <property type="molecule type" value="Genomic_DNA"/>
</dbReference>
<reference evidence="1" key="1">
    <citation type="submission" date="2021-04" db="EMBL/GenBank/DDBJ databases">
        <authorList>
            <person name="Postec A."/>
        </authorList>
    </citation>
    <scope>NUCLEOTIDE SEQUENCE</scope>
    <source>
        <strain evidence="1">F1F22</strain>
    </source>
</reference>
<evidence type="ECO:0008006" key="3">
    <source>
        <dbReference type="Google" id="ProtNLM"/>
    </source>
</evidence>
<sequence>MLRIHPLPQNEVYHALEHREFSPAITSGPSAVVLSQDWCPDWLAMEKWLEAWKDSKRVEQEIDIYIYLYNREPEFVRFLALKENVWNNYLIPYVRYYCGNHLIAESNYVTPEGFLKRFENERCTQLKENV</sequence>
<accession>A0AAX3BEL9</accession>
<name>A0AAX3BEL9_9SPIR</name>
<dbReference type="RefSeq" id="WP_271435826.1">
    <property type="nucleotide sequence ID" value="NZ_CP073355.1"/>
</dbReference>
<keyword evidence="2" id="KW-1185">Reference proteome</keyword>
<dbReference type="KEGG" id="taqu:KDW03_02535"/>
<gene>
    <name evidence="1" type="ORF">KDW03_02535</name>
</gene>